<evidence type="ECO:0000256" key="11">
    <source>
        <dbReference type="ARBA" id="ARBA00022977"/>
    </source>
</evidence>
<dbReference type="EMBL" id="GBEZ01019840">
    <property type="protein sequence ID" value="JAC66771.1"/>
    <property type="molecule type" value="Transcribed_RNA"/>
</dbReference>
<dbReference type="EC" id="2.7.1.50" evidence="4"/>
<reference evidence="12" key="1">
    <citation type="submission" date="2014-05" db="EMBL/GenBank/DDBJ databases">
        <title>The transcriptome of the halophilic microalga Tetraselmis sp. GSL018 isolated from the Great Salt Lake, Utah.</title>
        <authorList>
            <person name="Jinkerson R.E."/>
            <person name="D'Adamo S."/>
            <person name="Posewitz M.C."/>
        </authorList>
    </citation>
    <scope>NUCLEOTIDE SEQUENCE</scope>
    <source>
        <strain evidence="12">GSL018</strain>
    </source>
</reference>
<keyword evidence="11" id="KW-0784">Thiamine biosynthesis</keyword>
<dbReference type="Pfam" id="PF02110">
    <property type="entry name" value="HK"/>
    <property type="match status" value="1"/>
</dbReference>
<dbReference type="AlphaFoldDB" id="A0A061R8E0"/>
<keyword evidence="10" id="KW-0460">Magnesium</keyword>
<sequence>RVCRTSFLANHNCSLPIINKPPRQFSAGRLPSPKRKLFLVAPASLTDPSADTTDADPEVSCLCMDSMRTARPLVQCITNFVSMDLMANTLLAAGASPAMVSSTDEVEEFMDVASALVVNVGTLSSDWVSAMKLSIHRANSLGKPWVLDPVAAGATTFRTKVCTDILSLGPTVLRGNASEIIALAGADGKTRGVDSTVSSDSALEAAHEIARRHNCIVAVTGEVDYVTNGSRVASVRNGVPMLCAITATGCSVTALIAAFVAANPERPLAATAAALSMFGVAAENASKQADGPGSLRVSLLDSLHSLSGTELQQQCAVSTEKLQ</sequence>
<dbReference type="GO" id="GO:0004417">
    <property type="term" value="F:hydroxyethylthiazole kinase activity"/>
    <property type="evidence" value="ECO:0007669"/>
    <property type="project" value="UniProtKB-EC"/>
</dbReference>
<name>A0A061R8E0_9CHLO</name>
<evidence type="ECO:0000256" key="2">
    <source>
        <dbReference type="ARBA" id="ARBA00001946"/>
    </source>
</evidence>
<comment type="cofactor">
    <cofactor evidence="2">
        <name>Mg(2+)</name>
        <dbReference type="ChEBI" id="CHEBI:18420"/>
    </cofactor>
</comment>
<dbReference type="CDD" id="cd01170">
    <property type="entry name" value="THZ_kinase"/>
    <property type="match status" value="1"/>
</dbReference>
<dbReference type="GO" id="GO:0009229">
    <property type="term" value="P:thiamine diphosphate biosynthetic process"/>
    <property type="evidence" value="ECO:0007669"/>
    <property type="project" value="UniProtKB-UniPathway"/>
</dbReference>
<evidence type="ECO:0000256" key="9">
    <source>
        <dbReference type="ARBA" id="ARBA00022840"/>
    </source>
</evidence>
<evidence type="ECO:0000256" key="6">
    <source>
        <dbReference type="ARBA" id="ARBA00022723"/>
    </source>
</evidence>
<keyword evidence="6" id="KW-0479">Metal-binding</keyword>
<dbReference type="UniPathway" id="UPA00060">
    <property type="reaction ID" value="UER00139"/>
</dbReference>
<keyword evidence="8 12" id="KW-0418">Kinase</keyword>
<dbReference type="NCBIfam" id="TIGR00694">
    <property type="entry name" value="thiM"/>
    <property type="match status" value="1"/>
</dbReference>
<dbReference type="GO" id="GO:0009228">
    <property type="term" value="P:thiamine biosynthetic process"/>
    <property type="evidence" value="ECO:0007669"/>
    <property type="project" value="UniProtKB-KW"/>
</dbReference>
<dbReference type="InterPro" id="IPR000417">
    <property type="entry name" value="Hyethyz_kinase"/>
</dbReference>
<keyword evidence="9" id="KW-0067">ATP-binding</keyword>
<dbReference type="GO" id="GO:0000287">
    <property type="term" value="F:magnesium ion binding"/>
    <property type="evidence" value="ECO:0007669"/>
    <property type="project" value="InterPro"/>
</dbReference>
<dbReference type="PRINTS" id="PR01099">
    <property type="entry name" value="HYETHTZKNASE"/>
</dbReference>
<evidence type="ECO:0000256" key="8">
    <source>
        <dbReference type="ARBA" id="ARBA00022777"/>
    </source>
</evidence>
<feature type="non-terminal residue" evidence="12">
    <location>
        <position position="1"/>
    </location>
</feature>
<organism evidence="12">
    <name type="scientific">Tetraselmis sp. GSL018</name>
    <dbReference type="NCBI Taxonomy" id="582737"/>
    <lineage>
        <taxon>Eukaryota</taxon>
        <taxon>Viridiplantae</taxon>
        <taxon>Chlorophyta</taxon>
        <taxon>core chlorophytes</taxon>
        <taxon>Chlorodendrophyceae</taxon>
        <taxon>Chlorodendrales</taxon>
        <taxon>Chlorodendraceae</taxon>
        <taxon>Tetraselmis</taxon>
    </lineage>
</organism>
<evidence type="ECO:0000256" key="3">
    <source>
        <dbReference type="ARBA" id="ARBA00004868"/>
    </source>
</evidence>
<protein>
    <recommendedName>
        <fullName evidence="4">hydroxyethylthiazole kinase</fullName>
        <ecNumber evidence="4">2.7.1.50</ecNumber>
    </recommendedName>
</protein>
<comment type="pathway">
    <text evidence="3">Cofactor biosynthesis; thiamine diphosphate biosynthesis; 4-methyl-5-(2-phosphoethyl)-thiazole from 5-(2-hydroxyethyl)-4-methylthiazole: step 1/1.</text>
</comment>
<evidence type="ECO:0000313" key="12">
    <source>
        <dbReference type="EMBL" id="JAC66771.1"/>
    </source>
</evidence>
<dbReference type="SUPFAM" id="SSF53613">
    <property type="entry name" value="Ribokinase-like"/>
    <property type="match status" value="1"/>
</dbReference>
<evidence type="ECO:0000256" key="10">
    <source>
        <dbReference type="ARBA" id="ARBA00022842"/>
    </source>
</evidence>
<evidence type="ECO:0000256" key="5">
    <source>
        <dbReference type="ARBA" id="ARBA00022679"/>
    </source>
</evidence>
<dbReference type="HAMAP" id="MF_00228">
    <property type="entry name" value="Thz_kinase"/>
    <property type="match status" value="1"/>
</dbReference>
<dbReference type="InterPro" id="IPR029056">
    <property type="entry name" value="Ribokinase-like"/>
</dbReference>
<evidence type="ECO:0000256" key="1">
    <source>
        <dbReference type="ARBA" id="ARBA00001771"/>
    </source>
</evidence>
<keyword evidence="7" id="KW-0547">Nucleotide-binding</keyword>
<evidence type="ECO:0000256" key="7">
    <source>
        <dbReference type="ARBA" id="ARBA00022741"/>
    </source>
</evidence>
<keyword evidence="5" id="KW-0808">Transferase</keyword>
<dbReference type="Gene3D" id="3.40.1190.20">
    <property type="match status" value="1"/>
</dbReference>
<gene>
    <name evidence="12" type="primary">THIM</name>
    <name evidence="12" type="ORF">TSPGSL018_12849</name>
</gene>
<proteinExistence type="inferred from homology"/>
<evidence type="ECO:0000256" key="4">
    <source>
        <dbReference type="ARBA" id="ARBA00012129"/>
    </source>
</evidence>
<dbReference type="GO" id="GO:0005524">
    <property type="term" value="F:ATP binding"/>
    <property type="evidence" value="ECO:0007669"/>
    <property type="project" value="UniProtKB-KW"/>
</dbReference>
<dbReference type="NCBIfam" id="NF006830">
    <property type="entry name" value="PRK09355.1"/>
    <property type="match status" value="1"/>
</dbReference>
<comment type="catalytic activity">
    <reaction evidence="1">
        <text>5-(2-hydroxyethyl)-4-methylthiazole + ATP = 4-methyl-5-(2-phosphooxyethyl)-thiazole + ADP + H(+)</text>
        <dbReference type="Rhea" id="RHEA:24212"/>
        <dbReference type="ChEBI" id="CHEBI:15378"/>
        <dbReference type="ChEBI" id="CHEBI:17957"/>
        <dbReference type="ChEBI" id="CHEBI:30616"/>
        <dbReference type="ChEBI" id="CHEBI:58296"/>
        <dbReference type="ChEBI" id="CHEBI:456216"/>
        <dbReference type="EC" id="2.7.1.50"/>
    </reaction>
</comment>
<accession>A0A061R8E0</accession>